<evidence type="ECO:0000313" key="9">
    <source>
        <dbReference type="Proteomes" id="UP000250235"/>
    </source>
</evidence>
<evidence type="ECO:0000256" key="1">
    <source>
        <dbReference type="ARBA" id="ARBA00004123"/>
    </source>
</evidence>
<sequence length="271" mass="29870">MASFQEDNQVDAVVIELPAPPGWIKKFTPRKGGTRRRNDIVFISPTGEEIRHKKQLEQYLKSHNGGPAMSEFDWGLGDSPRRSARLSEKLKAEETPESESPKKTRRKSLLKKEAKDTINNTEVEDEDIDNNNIAAEEAKESGEISMACAEDAGYAEVIAEALPEKGDIEITEEKTEEDVVVEESLDLEITNDTATESADAKVEGSKNATTEVICVKTVESSELAGANGDESKDAYHTKKGTSEENVDVGEKIDLNQNNSEEKRTAEIPDED</sequence>
<dbReference type="AlphaFoldDB" id="A0A2Z7B154"/>
<dbReference type="PANTHER" id="PTHR33729:SF18">
    <property type="entry name" value="METHYL-CPG-BINDING DOMAIN-CONTAINING PROTEIN 11-LIKE"/>
    <property type="match status" value="1"/>
</dbReference>
<protein>
    <submittedName>
        <fullName evidence="8">Methyl-CpG-binding domain-containing protein 11-like</fullName>
    </submittedName>
</protein>
<dbReference type="GO" id="GO:0003677">
    <property type="term" value="F:DNA binding"/>
    <property type="evidence" value="ECO:0007669"/>
    <property type="project" value="UniProtKB-KW"/>
</dbReference>
<dbReference type="PROSITE" id="PS50982">
    <property type="entry name" value="MBD"/>
    <property type="match status" value="1"/>
</dbReference>
<dbReference type="EMBL" id="KV010725">
    <property type="protein sequence ID" value="KZV26980.1"/>
    <property type="molecule type" value="Genomic_DNA"/>
</dbReference>
<accession>A0A2Z7B154</accession>
<feature type="region of interest" description="Disordered" evidence="6">
    <location>
        <begin position="188"/>
        <end position="207"/>
    </location>
</feature>
<dbReference type="InterPro" id="IPR016177">
    <property type="entry name" value="DNA-bd_dom_sf"/>
</dbReference>
<keyword evidence="9" id="KW-1185">Reference proteome</keyword>
<evidence type="ECO:0000256" key="4">
    <source>
        <dbReference type="ARBA" id="ARBA00023163"/>
    </source>
</evidence>
<evidence type="ECO:0000256" key="2">
    <source>
        <dbReference type="ARBA" id="ARBA00023015"/>
    </source>
</evidence>
<evidence type="ECO:0000256" key="5">
    <source>
        <dbReference type="ARBA" id="ARBA00023242"/>
    </source>
</evidence>
<dbReference type="SMART" id="SM00391">
    <property type="entry name" value="MBD"/>
    <property type="match status" value="1"/>
</dbReference>
<proteinExistence type="predicted"/>
<evidence type="ECO:0000313" key="8">
    <source>
        <dbReference type="EMBL" id="KZV26980.1"/>
    </source>
</evidence>
<reference evidence="8 9" key="1">
    <citation type="journal article" date="2015" name="Proc. Natl. Acad. Sci. U.S.A.">
        <title>The resurrection genome of Boea hygrometrica: A blueprint for survival of dehydration.</title>
        <authorList>
            <person name="Xiao L."/>
            <person name="Yang G."/>
            <person name="Zhang L."/>
            <person name="Yang X."/>
            <person name="Zhao S."/>
            <person name="Ji Z."/>
            <person name="Zhou Q."/>
            <person name="Hu M."/>
            <person name="Wang Y."/>
            <person name="Chen M."/>
            <person name="Xu Y."/>
            <person name="Jin H."/>
            <person name="Xiao X."/>
            <person name="Hu G."/>
            <person name="Bao F."/>
            <person name="Hu Y."/>
            <person name="Wan P."/>
            <person name="Li L."/>
            <person name="Deng X."/>
            <person name="Kuang T."/>
            <person name="Xiang C."/>
            <person name="Zhu J.K."/>
            <person name="Oliver M.J."/>
            <person name="He Y."/>
        </authorList>
    </citation>
    <scope>NUCLEOTIDE SEQUENCE [LARGE SCALE GENOMIC DNA]</scope>
    <source>
        <strain evidence="9">cv. XS01</strain>
    </source>
</reference>
<name>A0A2Z7B154_9LAMI</name>
<gene>
    <name evidence="8" type="ORF">F511_38218</name>
</gene>
<dbReference type="Pfam" id="PF01429">
    <property type="entry name" value="MBD"/>
    <property type="match status" value="1"/>
</dbReference>
<dbReference type="OrthoDB" id="1435582at2759"/>
<keyword evidence="2" id="KW-0805">Transcription regulation</keyword>
<dbReference type="GO" id="GO:0005634">
    <property type="term" value="C:nucleus"/>
    <property type="evidence" value="ECO:0007669"/>
    <property type="project" value="UniProtKB-SubCell"/>
</dbReference>
<dbReference type="Gene3D" id="3.30.890.10">
    <property type="entry name" value="Methyl-cpg-binding Protein 2, Chain A"/>
    <property type="match status" value="1"/>
</dbReference>
<dbReference type="InterPro" id="IPR001739">
    <property type="entry name" value="Methyl_CpG_DNA-bd"/>
</dbReference>
<organism evidence="8 9">
    <name type="scientific">Dorcoceras hygrometricum</name>
    <dbReference type="NCBI Taxonomy" id="472368"/>
    <lineage>
        <taxon>Eukaryota</taxon>
        <taxon>Viridiplantae</taxon>
        <taxon>Streptophyta</taxon>
        <taxon>Embryophyta</taxon>
        <taxon>Tracheophyta</taxon>
        <taxon>Spermatophyta</taxon>
        <taxon>Magnoliopsida</taxon>
        <taxon>eudicotyledons</taxon>
        <taxon>Gunneridae</taxon>
        <taxon>Pentapetalae</taxon>
        <taxon>asterids</taxon>
        <taxon>lamiids</taxon>
        <taxon>Lamiales</taxon>
        <taxon>Gesneriaceae</taxon>
        <taxon>Didymocarpoideae</taxon>
        <taxon>Trichosporeae</taxon>
        <taxon>Loxocarpinae</taxon>
        <taxon>Dorcoceras</taxon>
    </lineage>
</organism>
<dbReference type="CDD" id="cd01396">
    <property type="entry name" value="MeCP2_MBD"/>
    <property type="match status" value="1"/>
</dbReference>
<evidence type="ECO:0000256" key="6">
    <source>
        <dbReference type="SAM" id="MobiDB-lite"/>
    </source>
</evidence>
<dbReference type="SUPFAM" id="SSF54171">
    <property type="entry name" value="DNA-binding domain"/>
    <property type="match status" value="1"/>
</dbReference>
<feature type="region of interest" description="Disordered" evidence="6">
    <location>
        <begin position="60"/>
        <end position="131"/>
    </location>
</feature>
<feature type="compositionally biased region" description="Basic and acidic residues" evidence="6">
    <location>
        <begin position="229"/>
        <end position="271"/>
    </location>
</feature>
<keyword evidence="4" id="KW-0804">Transcription</keyword>
<keyword evidence="3" id="KW-0238">DNA-binding</keyword>
<evidence type="ECO:0000259" key="7">
    <source>
        <dbReference type="PROSITE" id="PS50982"/>
    </source>
</evidence>
<dbReference type="Proteomes" id="UP000250235">
    <property type="component" value="Unassembled WGS sequence"/>
</dbReference>
<feature type="region of interest" description="Disordered" evidence="6">
    <location>
        <begin position="221"/>
        <end position="271"/>
    </location>
</feature>
<comment type="subcellular location">
    <subcellularLocation>
        <location evidence="1">Nucleus</location>
    </subcellularLocation>
</comment>
<dbReference type="PANTHER" id="PTHR33729">
    <property type="entry name" value="METHYL-CPG BINDING DOMAIN CONTAINING PROTEIN, EXPRESSED"/>
    <property type="match status" value="1"/>
</dbReference>
<keyword evidence="5" id="KW-0539">Nucleus</keyword>
<feature type="compositionally biased region" description="Basic and acidic residues" evidence="6">
    <location>
        <begin position="79"/>
        <end position="102"/>
    </location>
</feature>
<dbReference type="InterPro" id="IPR039622">
    <property type="entry name" value="MBD10/11"/>
</dbReference>
<evidence type="ECO:0000256" key="3">
    <source>
        <dbReference type="ARBA" id="ARBA00023125"/>
    </source>
</evidence>
<feature type="domain" description="MBD" evidence="7">
    <location>
        <begin position="9"/>
        <end position="79"/>
    </location>
</feature>